<proteinExistence type="predicted"/>
<dbReference type="PROSITE" id="PS50943">
    <property type="entry name" value="HTH_CROC1"/>
    <property type="match status" value="1"/>
</dbReference>
<reference evidence="2 3" key="1">
    <citation type="submission" date="2017-06" db="EMBL/GenBank/DDBJ databases">
        <title>Cultured bacterium strain Saccharothrix yanglingensis Hhs.015.</title>
        <authorList>
            <person name="Xia Y."/>
        </authorList>
    </citation>
    <scope>NUCLEOTIDE SEQUENCE [LARGE SCALE GENOMIC DNA]</scope>
    <source>
        <strain evidence="2 3">Hhs.015</strain>
    </source>
</reference>
<feature type="domain" description="HTH cro/C1-type" evidence="1">
    <location>
        <begin position="47"/>
        <end position="101"/>
    </location>
</feature>
<organism evidence="2 3">
    <name type="scientific">Saccharothrix yanglingensis</name>
    <dbReference type="NCBI Taxonomy" id="659496"/>
    <lineage>
        <taxon>Bacteria</taxon>
        <taxon>Bacillati</taxon>
        <taxon>Actinomycetota</taxon>
        <taxon>Actinomycetes</taxon>
        <taxon>Pseudonocardiales</taxon>
        <taxon>Pseudonocardiaceae</taxon>
        <taxon>Saccharothrix</taxon>
    </lineage>
</organism>
<dbReference type="EMBL" id="NSDM01000012">
    <property type="protein sequence ID" value="MDQ2587504.1"/>
    <property type="molecule type" value="Genomic_DNA"/>
</dbReference>
<dbReference type="Pfam" id="PF19054">
    <property type="entry name" value="DUF5753"/>
    <property type="match status" value="1"/>
</dbReference>
<protein>
    <recommendedName>
        <fullName evidence="1">HTH cro/C1-type domain-containing protein</fullName>
    </recommendedName>
</protein>
<evidence type="ECO:0000259" key="1">
    <source>
        <dbReference type="PROSITE" id="PS50943"/>
    </source>
</evidence>
<comment type="caution">
    <text evidence="2">The sequence shown here is derived from an EMBL/GenBank/DDBJ whole genome shotgun (WGS) entry which is preliminary data.</text>
</comment>
<dbReference type="InterPro" id="IPR043917">
    <property type="entry name" value="DUF5753"/>
</dbReference>
<sequence>MRVLTKIPAPYILLRKSIPLRGEMLEQEEKVPARLSTARSRELGEELRRVRHRSRMSSAQVAEALGWSLGKLSKLETGSRGTSPWEIGTLLGRCGADKATRDRVLAIAVEADTGNFVRRNTPSADTLLALTLHENAARTVMAYEPLTVPSLAQTEDYATALTGDRSVARARAARQDNLRRPTGPETVVFVHEAALRLVVGGTKVMRDQMLRLALMCGWSNFSLLVVPMAANSHGALRNPATLLTFTPPTKPLAYTETDSATVFHDDPAVIAEYEAKMRALSHLVLSAEQSREVFAHWADAYDKRGR</sequence>
<dbReference type="InterPro" id="IPR010982">
    <property type="entry name" value="Lambda_DNA-bd_dom_sf"/>
</dbReference>
<dbReference type="InterPro" id="IPR001387">
    <property type="entry name" value="Cro/C1-type_HTH"/>
</dbReference>
<dbReference type="CDD" id="cd00093">
    <property type="entry name" value="HTH_XRE"/>
    <property type="match status" value="1"/>
</dbReference>
<gene>
    <name evidence="2" type="ORF">CKY47_26665</name>
</gene>
<keyword evidence="3" id="KW-1185">Reference proteome</keyword>
<evidence type="ECO:0000313" key="3">
    <source>
        <dbReference type="Proteomes" id="UP001225605"/>
    </source>
</evidence>
<accession>A0ABU0X8E3</accession>
<dbReference type="Gene3D" id="1.10.260.40">
    <property type="entry name" value="lambda repressor-like DNA-binding domains"/>
    <property type="match status" value="1"/>
</dbReference>
<name>A0ABU0X8E3_9PSEU</name>
<evidence type="ECO:0000313" key="2">
    <source>
        <dbReference type="EMBL" id="MDQ2587504.1"/>
    </source>
</evidence>
<dbReference type="Proteomes" id="UP001225605">
    <property type="component" value="Unassembled WGS sequence"/>
</dbReference>
<dbReference type="Pfam" id="PF13560">
    <property type="entry name" value="HTH_31"/>
    <property type="match status" value="1"/>
</dbReference>
<dbReference type="SUPFAM" id="SSF47413">
    <property type="entry name" value="lambda repressor-like DNA-binding domains"/>
    <property type="match status" value="1"/>
</dbReference>